<evidence type="ECO:0000256" key="6">
    <source>
        <dbReference type="ARBA" id="ARBA00022825"/>
    </source>
</evidence>
<evidence type="ECO:0000256" key="7">
    <source>
        <dbReference type="PIRSR" id="PIRSR611782-1"/>
    </source>
</evidence>
<feature type="region of interest" description="Disordered" evidence="9">
    <location>
        <begin position="411"/>
        <end position="432"/>
    </location>
</feature>
<dbReference type="InterPro" id="IPR001478">
    <property type="entry name" value="PDZ"/>
</dbReference>
<evidence type="ECO:0000256" key="8">
    <source>
        <dbReference type="PIRSR" id="PIRSR611782-2"/>
    </source>
</evidence>
<keyword evidence="5" id="KW-0378">Hydrolase</keyword>
<feature type="binding site" evidence="8">
    <location>
        <position position="91"/>
    </location>
    <ligand>
        <name>substrate</name>
    </ligand>
</feature>
<dbReference type="PRINTS" id="PR00834">
    <property type="entry name" value="PROTEASES2C"/>
</dbReference>
<dbReference type="GO" id="GO:0004252">
    <property type="term" value="F:serine-type endopeptidase activity"/>
    <property type="evidence" value="ECO:0007669"/>
    <property type="project" value="InterPro"/>
</dbReference>
<evidence type="ECO:0000313" key="12">
    <source>
        <dbReference type="EMBL" id="HGL17038.1"/>
    </source>
</evidence>
<dbReference type="PROSITE" id="PS50106">
    <property type="entry name" value="PDZ"/>
    <property type="match status" value="2"/>
</dbReference>
<evidence type="ECO:0000256" key="3">
    <source>
        <dbReference type="ARBA" id="ARBA00022729"/>
    </source>
</evidence>
<keyword evidence="10" id="KW-1133">Transmembrane helix</keyword>
<feature type="transmembrane region" description="Helical" evidence="10">
    <location>
        <begin position="26"/>
        <end position="48"/>
    </location>
</feature>
<dbReference type="NCBIfam" id="TIGR02037">
    <property type="entry name" value="degP_htrA_DO"/>
    <property type="match status" value="1"/>
</dbReference>
<feature type="domain" description="PDZ" evidence="11">
    <location>
        <begin position="307"/>
        <end position="398"/>
    </location>
</feature>
<comment type="similarity">
    <text evidence="1">Belongs to the peptidase S1C family.</text>
</comment>
<dbReference type="PANTHER" id="PTHR43343">
    <property type="entry name" value="PEPTIDASE S12"/>
    <property type="match status" value="1"/>
</dbReference>
<feature type="binding site" evidence="8">
    <location>
        <begin position="261"/>
        <end position="263"/>
    </location>
    <ligand>
        <name>substrate</name>
    </ligand>
</feature>
<feature type="active site" description="Charge relay system" evidence="7">
    <location>
        <position position="185"/>
    </location>
</feature>
<organism evidence="12">
    <name type="scientific">candidate division WOR-3 bacterium</name>
    <dbReference type="NCBI Taxonomy" id="2052148"/>
    <lineage>
        <taxon>Bacteria</taxon>
        <taxon>Bacteria division WOR-3</taxon>
    </lineage>
</organism>
<dbReference type="Pfam" id="PF13180">
    <property type="entry name" value="PDZ_2"/>
    <property type="match status" value="2"/>
</dbReference>
<dbReference type="Gene3D" id="2.30.42.10">
    <property type="match status" value="2"/>
</dbReference>
<dbReference type="InterPro" id="IPR036034">
    <property type="entry name" value="PDZ_sf"/>
</dbReference>
<evidence type="ECO:0000256" key="2">
    <source>
        <dbReference type="ARBA" id="ARBA00022670"/>
    </source>
</evidence>
<dbReference type="GO" id="GO:0006508">
    <property type="term" value="P:proteolysis"/>
    <property type="evidence" value="ECO:0007669"/>
    <property type="project" value="UniProtKB-KW"/>
</dbReference>
<keyword evidence="6" id="KW-0720">Serine protease</keyword>
<sequence>MDAPHTGWNFILRLKRRCKMAKKLKFALLIIFIFLAGTISGFIITAQLKLSNLEGKDTKPYFVEGDSGTLESPFVRVAEIATPAVVNISTERVVKFRTSPFFDENDPFEQFFRKFFEMPIPSIPREYKSTSLGSGFIFRRDGDKYYILTNNHVIKDASKIIVKLNDGTTITGDNVKVLGTDKSTDLAVLQIKTKKEIPVLKLGDSDKIRVGDWAIAVGNPFGLEGTLTVGVISAKGRSGIPLPEGPIYENFIQTDAAINPGNSGGPLLNIRGEVIGINTAITSPSGAYAGVGFAIPINTAKFVVEQILKKGKVIRGYLGVYPQAMTPDLAKTYNLDRVYGVLVAKVLKDSPADKAGLQEGDVILKFNGKEVSDVENFRLMVAHTQPGEVVTLEVVKENGVRKTLKVKIGEYPNESPKQEEQEDISESEEAKNPEASWLGMTVISTELARQYNLYSGNEAGVVVKSVEPGSVADFAGIVRGDLIQKIGEYQIKDISDFVKASKAYKNAQGPLRFKILRNGMPIFIAVTVR</sequence>
<keyword evidence="3" id="KW-0732">Signal</keyword>
<dbReference type="PANTHER" id="PTHR43343:SF3">
    <property type="entry name" value="PROTEASE DO-LIKE 8, CHLOROPLASTIC"/>
    <property type="match status" value="1"/>
</dbReference>
<feature type="active site" description="Charge relay system" evidence="7">
    <location>
        <position position="152"/>
    </location>
</feature>
<dbReference type="InterPro" id="IPR009003">
    <property type="entry name" value="Peptidase_S1_PA"/>
</dbReference>
<dbReference type="InterPro" id="IPR001940">
    <property type="entry name" value="Peptidase_S1C"/>
</dbReference>
<proteinExistence type="inferred from homology"/>
<gene>
    <name evidence="12" type="ORF">ENU66_01670</name>
</gene>
<evidence type="ECO:0000259" key="11">
    <source>
        <dbReference type="PROSITE" id="PS50106"/>
    </source>
</evidence>
<protein>
    <submittedName>
        <fullName evidence="12">DegQ family serine endoprotease</fullName>
    </submittedName>
</protein>
<keyword evidence="10" id="KW-0812">Transmembrane</keyword>
<evidence type="ECO:0000256" key="5">
    <source>
        <dbReference type="ARBA" id="ARBA00022801"/>
    </source>
</evidence>
<evidence type="ECO:0000256" key="9">
    <source>
        <dbReference type="SAM" id="MobiDB-lite"/>
    </source>
</evidence>
<dbReference type="FunFam" id="2.40.10.10:FF:000001">
    <property type="entry name" value="Periplasmic serine protease DegS"/>
    <property type="match status" value="1"/>
</dbReference>
<dbReference type="Gene3D" id="2.40.10.120">
    <property type="match status" value="1"/>
</dbReference>
<keyword evidence="4" id="KW-0677">Repeat</keyword>
<dbReference type="EMBL" id="DTDJ01000014">
    <property type="protein sequence ID" value="HGL17038.1"/>
    <property type="molecule type" value="Genomic_DNA"/>
</dbReference>
<keyword evidence="10" id="KW-0472">Membrane</keyword>
<dbReference type="InterPro" id="IPR051201">
    <property type="entry name" value="Chloro_Bact_Ser_Proteases"/>
</dbReference>
<name>A0A7V4E3X7_UNCW3</name>
<dbReference type="SUPFAM" id="SSF50494">
    <property type="entry name" value="Trypsin-like serine proteases"/>
    <property type="match status" value="1"/>
</dbReference>
<accession>A0A7V4E3X7</accession>
<keyword evidence="2 12" id="KW-0645">Protease</keyword>
<dbReference type="SUPFAM" id="SSF50156">
    <property type="entry name" value="PDZ domain-like"/>
    <property type="match status" value="2"/>
</dbReference>
<reference evidence="12" key="1">
    <citation type="journal article" date="2020" name="mSystems">
        <title>Genome- and Community-Level Interaction Insights into Carbon Utilization and Element Cycling Functions of Hydrothermarchaeota in Hydrothermal Sediment.</title>
        <authorList>
            <person name="Zhou Z."/>
            <person name="Liu Y."/>
            <person name="Xu W."/>
            <person name="Pan J."/>
            <person name="Luo Z.H."/>
            <person name="Li M."/>
        </authorList>
    </citation>
    <scope>NUCLEOTIDE SEQUENCE [LARGE SCALE GENOMIC DNA]</scope>
    <source>
        <strain evidence="12">SpSt-69</strain>
    </source>
</reference>
<dbReference type="CDD" id="cd10839">
    <property type="entry name" value="cpPDZ1_DegP-like"/>
    <property type="match status" value="1"/>
</dbReference>
<feature type="binding site" evidence="8">
    <location>
        <position position="185"/>
    </location>
    <ligand>
        <name>substrate</name>
    </ligand>
</feature>
<dbReference type="Pfam" id="PF13365">
    <property type="entry name" value="Trypsin_2"/>
    <property type="match status" value="1"/>
</dbReference>
<feature type="binding site" evidence="8">
    <location>
        <position position="152"/>
    </location>
    <ligand>
        <name>substrate</name>
    </ligand>
</feature>
<evidence type="ECO:0000256" key="10">
    <source>
        <dbReference type="SAM" id="Phobius"/>
    </source>
</evidence>
<dbReference type="InterPro" id="IPR011782">
    <property type="entry name" value="Pept_S1C_Do"/>
</dbReference>
<feature type="domain" description="PDZ" evidence="11">
    <location>
        <begin position="423"/>
        <end position="519"/>
    </location>
</feature>
<dbReference type="SMART" id="SM00228">
    <property type="entry name" value="PDZ"/>
    <property type="match status" value="2"/>
</dbReference>
<feature type="active site" description="Charge relay system" evidence="7">
    <location>
        <position position="263"/>
    </location>
</feature>
<comment type="caution">
    <text evidence="12">The sequence shown here is derived from an EMBL/GenBank/DDBJ whole genome shotgun (WGS) entry which is preliminary data.</text>
</comment>
<evidence type="ECO:0000256" key="1">
    <source>
        <dbReference type="ARBA" id="ARBA00010541"/>
    </source>
</evidence>
<evidence type="ECO:0000256" key="4">
    <source>
        <dbReference type="ARBA" id="ARBA00022737"/>
    </source>
</evidence>
<dbReference type="AlphaFoldDB" id="A0A7V4E3X7"/>